<feature type="compositionally biased region" description="Low complexity" evidence="1">
    <location>
        <begin position="346"/>
        <end position="362"/>
    </location>
</feature>
<proteinExistence type="predicted"/>
<feature type="region of interest" description="Disordered" evidence="1">
    <location>
        <begin position="269"/>
        <end position="562"/>
    </location>
</feature>
<reference evidence="2" key="1">
    <citation type="submission" date="2020-01" db="EMBL/GenBank/DDBJ databases">
        <authorList>
            <consortium name="DOE Joint Genome Institute"/>
            <person name="Haridas S."/>
            <person name="Albert R."/>
            <person name="Binder M."/>
            <person name="Bloem J."/>
            <person name="Labutti K."/>
            <person name="Salamov A."/>
            <person name="Andreopoulos B."/>
            <person name="Baker S.E."/>
            <person name="Barry K."/>
            <person name="Bills G."/>
            <person name="Bluhm B.H."/>
            <person name="Cannon C."/>
            <person name="Castanera R."/>
            <person name="Culley D.E."/>
            <person name="Daum C."/>
            <person name="Ezra D."/>
            <person name="Gonzalez J.B."/>
            <person name="Henrissat B."/>
            <person name="Kuo A."/>
            <person name="Liang C."/>
            <person name="Lipzen A."/>
            <person name="Lutzoni F."/>
            <person name="Magnuson J."/>
            <person name="Mondo S."/>
            <person name="Nolan M."/>
            <person name="Ohm R."/>
            <person name="Pangilinan J."/>
            <person name="Park H.-J."/>
            <person name="Ramirez L."/>
            <person name="Alfaro M."/>
            <person name="Sun H."/>
            <person name="Tritt A."/>
            <person name="Yoshinaga Y."/>
            <person name="Zwiers L.-H."/>
            <person name="Turgeon B.G."/>
            <person name="Goodwin S.B."/>
            <person name="Spatafora J.W."/>
            <person name="Crous P.W."/>
            <person name="Grigoriev I.V."/>
        </authorList>
    </citation>
    <scope>NUCLEOTIDE SEQUENCE</scope>
    <source>
        <strain evidence="2">IPT5</strain>
    </source>
</reference>
<gene>
    <name evidence="2" type="ORF">T440DRAFT_506530</name>
</gene>
<dbReference type="EMBL" id="MU006298">
    <property type="protein sequence ID" value="KAF2852648.1"/>
    <property type="molecule type" value="Genomic_DNA"/>
</dbReference>
<organism evidence="2 3">
    <name type="scientific">Plenodomus tracheiphilus IPT5</name>
    <dbReference type="NCBI Taxonomy" id="1408161"/>
    <lineage>
        <taxon>Eukaryota</taxon>
        <taxon>Fungi</taxon>
        <taxon>Dikarya</taxon>
        <taxon>Ascomycota</taxon>
        <taxon>Pezizomycotina</taxon>
        <taxon>Dothideomycetes</taxon>
        <taxon>Pleosporomycetidae</taxon>
        <taxon>Pleosporales</taxon>
        <taxon>Pleosporineae</taxon>
        <taxon>Leptosphaeriaceae</taxon>
        <taxon>Plenodomus</taxon>
    </lineage>
</organism>
<accession>A0A6A7BEM3</accession>
<dbReference type="AlphaFoldDB" id="A0A6A7BEM3"/>
<dbReference type="OrthoDB" id="5430532at2759"/>
<evidence type="ECO:0000313" key="3">
    <source>
        <dbReference type="Proteomes" id="UP000799423"/>
    </source>
</evidence>
<feature type="compositionally biased region" description="Basic residues" evidence="1">
    <location>
        <begin position="137"/>
        <end position="146"/>
    </location>
</feature>
<feature type="compositionally biased region" description="Basic and acidic residues" evidence="1">
    <location>
        <begin position="390"/>
        <end position="403"/>
    </location>
</feature>
<evidence type="ECO:0000313" key="2">
    <source>
        <dbReference type="EMBL" id="KAF2852648.1"/>
    </source>
</evidence>
<feature type="compositionally biased region" description="Pro residues" evidence="1">
    <location>
        <begin position="31"/>
        <end position="43"/>
    </location>
</feature>
<feature type="compositionally biased region" description="Polar residues" evidence="1">
    <location>
        <begin position="479"/>
        <end position="516"/>
    </location>
</feature>
<feature type="region of interest" description="Disordered" evidence="1">
    <location>
        <begin position="109"/>
        <end position="147"/>
    </location>
</feature>
<feature type="compositionally biased region" description="Polar residues" evidence="1">
    <location>
        <begin position="530"/>
        <end position="541"/>
    </location>
</feature>
<feature type="region of interest" description="Disordered" evidence="1">
    <location>
        <begin position="227"/>
        <end position="253"/>
    </location>
</feature>
<feature type="compositionally biased region" description="Basic and acidic residues" evidence="1">
    <location>
        <begin position="544"/>
        <end position="553"/>
    </location>
</feature>
<name>A0A6A7BEM3_9PLEO</name>
<keyword evidence="3" id="KW-1185">Reference proteome</keyword>
<protein>
    <submittedName>
        <fullName evidence="2">Uncharacterized protein</fullName>
    </submittedName>
</protein>
<evidence type="ECO:0000256" key="1">
    <source>
        <dbReference type="SAM" id="MobiDB-lite"/>
    </source>
</evidence>
<feature type="compositionally biased region" description="Low complexity" evidence="1">
    <location>
        <begin position="229"/>
        <end position="240"/>
    </location>
</feature>
<sequence length="599" mass="66445">MKRKFSFNLGPVKTASKTEPGAVATQSQSPQPRPKPEPTPPPSASHSHKTHASKDSICDNSPFISRRPLDAHTEQELRLACRAILQNFKPSDHGMENTDPKLDFGAMQRRNDSKSQATQVRVRAPTGAPPELQKSTSLRRSKTRTRAKADLEIKARTQQGDLPVRANSSRKRADFAWLDERDDKREEKLKTYGKASIDIPRPAAQLNDSDEDITLPVTVASTLAHSKVASTAPTSASLPSGGSSNRRSHQEHPAAIADAQAAEWMAKELEKKKRQDALQPQARPSTAVRPPSRSASIKENIKGYVFPGNRSRALSRAQSKESLRQSEGGEDQDLQRSGSWRKWAMPRRSGSRSRPGTSSGQPDDTDQPRKSESGQVNLNRELPPLPGLDQWKESEQPKEEKIASPKSPIAETHIASLMRPQEQAQERSPAADRQHRRSGSDTLAMQYTHAYPPRGSSRNPQDTPLSPRRAPPPVPDTPNTMMNSWASSNIDQRLEFPSSTHTRQRSGESVPTTPGTASVEAANFSRKMSVDSSPRHTTVSNEPKPVKKEEQKSRLKRVFTGWMTRKDKKDDWMHKLEKEGIQEGVLVQDAPSASPVVRY</sequence>
<feature type="region of interest" description="Disordered" evidence="1">
    <location>
        <begin position="1"/>
        <end position="65"/>
    </location>
</feature>
<dbReference type="Proteomes" id="UP000799423">
    <property type="component" value="Unassembled WGS sequence"/>
</dbReference>